<dbReference type="Proteomes" id="UP000717634">
    <property type="component" value="Unassembled WGS sequence"/>
</dbReference>
<accession>A0ABX1HEX5</accession>
<name>A0ABX1HEX5_9BACT</name>
<evidence type="ECO:0000313" key="3">
    <source>
        <dbReference type="EMBL" id="NKI88435.1"/>
    </source>
</evidence>
<evidence type="ECO:0000313" key="4">
    <source>
        <dbReference type="Proteomes" id="UP000717634"/>
    </source>
</evidence>
<feature type="chain" id="PRO_5047465395" evidence="1">
    <location>
        <begin position="31"/>
        <end position="400"/>
    </location>
</feature>
<dbReference type="Pfam" id="PF01569">
    <property type="entry name" value="PAP2"/>
    <property type="match status" value="1"/>
</dbReference>
<dbReference type="EMBL" id="JAAVTK010000002">
    <property type="protein sequence ID" value="NKI88435.1"/>
    <property type="molecule type" value="Genomic_DNA"/>
</dbReference>
<gene>
    <name evidence="3" type="ORF">HBN54_001022</name>
</gene>
<sequence>MISLYPRRTSRLFFALLVPLLAHSAGPAQARELPAPAADSAIATALSADTLAAEAQKPKPTRLTPLPMDSLPHIHPRDAKGRITDYTVAPGVTWHYDKPKPFEWAYHIPRDLGQFPGFAFRKENKETLIELAAGSVALWVADQYLVDWSQDVGKSIGLKAASTQKTLIYIPFRIGSANLPFEFNVPDNLNSTFYFLGDGWTHLTVASSFWIYGGIKKDNRALRTSSQLGEAIFSTGLVVQAMKRLTGRQSPYVATKDRGEWHLFPSYNTYQNFVPNYDAFPTGHLATAMATVTVIAENYPEYHFIRPVGYGLMGLLGYSMLNNGVHWASDYPVGIALGYAFAKIAVRNGRTRVEQPEAIDPTVHGTGFRMLPHPKPWYRRGLFSPYAYGPFTGASWSLRL</sequence>
<dbReference type="SUPFAM" id="SSF48317">
    <property type="entry name" value="Acid phosphatase/Vanadium-dependent haloperoxidase"/>
    <property type="match status" value="1"/>
</dbReference>
<feature type="domain" description="Phosphatidic acid phosphatase type 2/haloperoxidase" evidence="2">
    <location>
        <begin position="223"/>
        <end position="346"/>
    </location>
</feature>
<reference evidence="3 4" key="1">
    <citation type="submission" date="2020-03" db="EMBL/GenBank/DDBJ databases">
        <title>Genomic Encyclopedia of Type Strains, Phase IV (KMG-V): Genome sequencing to study the core and pangenomes of soil and plant-associated prokaryotes.</title>
        <authorList>
            <person name="Whitman W."/>
        </authorList>
    </citation>
    <scope>NUCLEOTIDE SEQUENCE [LARGE SCALE GENOMIC DNA]</scope>
    <source>
        <strain evidence="3 4">1B</strain>
    </source>
</reference>
<proteinExistence type="predicted"/>
<protein>
    <submittedName>
        <fullName evidence="3">Membrane-associated phospholipid phosphatase</fullName>
    </submittedName>
</protein>
<keyword evidence="4" id="KW-1185">Reference proteome</keyword>
<dbReference type="Gene3D" id="1.20.144.10">
    <property type="entry name" value="Phosphatidic acid phosphatase type 2/haloperoxidase"/>
    <property type="match status" value="1"/>
</dbReference>
<dbReference type="RefSeq" id="WP_168672066.1">
    <property type="nucleotide sequence ID" value="NZ_JAAVTK010000002.1"/>
</dbReference>
<organism evidence="3 4">
    <name type="scientific">Hymenobacter artigasi</name>
    <dbReference type="NCBI Taxonomy" id="2719616"/>
    <lineage>
        <taxon>Bacteria</taxon>
        <taxon>Pseudomonadati</taxon>
        <taxon>Bacteroidota</taxon>
        <taxon>Cytophagia</taxon>
        <taxon>Cytophagales</taxon>
        <taxon>Hymenobacteraceae</taxon>
        <taxon>Hymenobacter</taxon>
    </lineage>
</organism>
<evidence type="ECO:0000259" key="2">
    <source>
        <dbReference type="SMART" id="SM00014"/>
    </source>
</evidence>
<keyword evidence="1" id="KW-0732">Signal</keyword>
<comment type="caution">
    <text evidence="3">The sequence shown here is derived from an EMBL/GenBank/DDBJ whole genome shotgun (WGS) entry which is preliminary data.</text>
</comment>
<evidence type="ECO:0000256" key="1">
    <source>
        <dbReference type="SAM" id="SignalP"/>
    </source>
</evidence>
<feature type="signal peptide" evidence="1">
    <location>
        <begin position="1"/>
        <end position="30"/>
    </location>
</feature>
<dbReference type="InterPro" id="IPR000326">
    <property type="entry name" value="PAP2/HPO"/>
</dbReference>
<dbReference type="InterPro" id="IPR036938">
    <property type="entry name" value="PAP2/HPO_sf"/>
</dbReference>
<dbReference type="SMART" id="SM00014">
    <property type="entry name" value="acidPPc"/>
    <property type="match status" value="1"/>
</dbReference>